<name>A0AAE3XMV0_9BACT</name>
<dbReference type="PROSITE" id="PS51257">
    <property type="entry name" value="PROKAR_LIPOPROTEIN"/>
    <property type="match status" value="1"/>
</dbReference>
<protein>
    <submittedName>
        <fullName evidence="2">Uncharacterized protein</fullName>
    </submittedName>
</protein>
<reference evidence="2" key="1">
    <citation type="submission" date="2023-07" db="EMBL/GenBank/DDBJ databases">
        <title>Genomic Encyclopedia of Type Strains, Phase IV (KMG-IV): sequencing the most valuable type-strain genomes for metagenomic binning, comparative biology and taxonomic classification.</title>
        <authorList>
            <person name="Goeker M."/>
        </authorList>
    </citation>
    <scope>NUCLEOTIDE SEQUENCE</scope>
    <source>
        <strain evidence="2">DSM 26174</strain>
    </source>
</reference>
<dbReference type="EMBL" id="JAVDQD010000002">
    <property type="protein sequence ID" value="MDR6239405.1"/>
    <property type="molecule type" value="Genomic_DNA"/>
</dbReference>
<feature type="signal peptide" evidence="1">
    <location>
        <begin position="1"/>
        <end position="21"/>
    </location>
</feature>
<sequence length="251" mass="28859">MRSNLLFAIIMFGFMAQSCMSDVNDASSGGNWEKNLVIDFTKEDVQFVNEQAGFHESQSGILDFKLERNPKYYEERRIYGIETTYKFHDNLEIQDSLGVLNYIKLKIDGLDPNTRYIGRVEVRLNSKLHEEMNSGRYDNYNEDDSIAVMLKAGLLEFEPEVLLGESKFYETNFDLGNTLFEITNDSQPIGKLRFPNDLLAFLPYIGLTHEDIDVKSDADGNIWLWVGTHTNTPVFHGLLYSQANVYLKTSY</sequence>
<feature type="chain" id="PRO_5042075025" evidence="1">
    <location>
        <begin position="22"/>
        <end position="251"/>
    </location>
</feature>
<accession>A0AAE3XMV0</accession>
<keyword evidence="1" id="KW-0732">Signal</keyword>
<dbReference type="RefSeq" id="WP_309939069.1">
    <property type="nucleotide sequence ID" value="NZ_AP025305.1"/>
</dbReference>
<comment type="caution">
    <text evidence="2">The sequence shown here is derived from an EMBL/GenBank/DDBJ whole genome shotgun (WGS) entry which is preliminary data.</text>
</comment>
<proteinExistence type="predicted"/>
<evidence type="ECO:0000313" key="2">
    <source>
        <dbReference type="EMBL" id="MDR6239405.1"/>
    </source>
</evidence>
<organism evidence="2 3">
    <name type="scientific">Aureibacter tunicatorum</name>
    <dbReference type="NCBI Taxonomy" id="866807"/>
    <lineage>
        <taxon>Bacteria</taxon>
        <taxon>Pseudomonadati</taxon>
        <taxon>Bacteroidota</taxon>
        <taxon>Cytophagia</taxon>
        <taxon>Cytophagales</taxon>
        <taxon>Persicobacteraceae</taxon>
        <taxon>Aureibacter</taxon>
    </lineage>
</organism>
<evidence type="ECO:0000256" key="1">
    <source>
        <dbReference type="SAM" id="SignalP"/>
    </source>
</evidence>
<dbReference type="Proteomes" id="UP001185092">
    <property type="component" value="Unassembled WGS sequence"/>
</dbReference>
<keyword evidence="3" id="KW-1185">Reference proteome</keyword>
<evidence type="ECO:0000313" key="3">
    <source>
        <dbReference type="Proteomes" id="UP001185092"/>
    </source>
</evidence>
<gene>
    <name evidence="2" type="ORF">HNQ88_002442</name>
</gene>
<dbReference type="AlphaFoldDB" id="A0AAE3XMV0"/>